<sequence length="107" mass="12495">MENIRRYQKAMNIKDLLETSSLADVMKKGLLINEINQQIRHIFPAQFEGLYQIVNINEKSLAINVANAVVRQGFLFRQQELLHLIQQQYPTIETLQFRINPQLGKSK</sequence>
<name>A0A380TQC6_9PAST</name>
<dbReference type="EMBL" id="UFRQ01000003">
    <property type="protein sequence ID" value="SUT89137.1"/>
    <property type="molecule type" value="Genomic_DNA"/>
</dbReference>
<dbReference type="Proteomes" id="UP000254649">
    <property type="component" value="Unassembled WGS sequence"/>
</dbReference>
<dbReference type="InterPro" id="IPR007922">
    <property type="entry name" value="DciA-like"/>
</dbReference>
<proteinExistence type="predicted"/>
<evidence type="ECO:0000313" key="2">
    <source>
        <dbReference type="Proteomes" id="UP000254649"/>
    </source>
</evidence>
<reference evidence="1 2" key="1">
    <citation type="submission" date="2018-06" db="EMBL/GenBank/DDBJ databases">
        <authorList>
            <consortium name="Pathogen Informatics"/>
            <person name="Doyle S."/>
        </authorList>
    </citation>
    <scope>NUCLEOTIDE SEQUENCE [LARGE SCALE GENOMIC DNA]</scope>
    <source>
        <strain evidence="1 2">NCTC10801</strain>
    </source>
</reference>
<accession>A0A380TQC6</accession>
<dbReference type="AlphaFoldDB" id="A0A380TQC6"/>
<protein>
    <submittedName>
        <fullName evidence="1">Protein of uncharacterized function (DUF721)</fullName>
    </submittedName>
</protein>
<organism evidence="1 2">
    <name type="scientific">[Actinobacillus] rossii</name>
    <dbReference type="NCBI Taxonomy" id="123820"/>
    <lineage>
        <taxon>Bacteria</taxon>
        <taxon>Pseudomonadati</taxon>
        <taxon>Pseudomonadota</taxon>
        <taxon>Gammaproteobacteria</taxon>
        <taxon>Pasteurellales</taxon>
        <taxon>Pasteurellaceae</taxon>
    </lineage>
</organism>
<dbReference type="OrthoDB" id="5683143at2"/>
<dbReference type="Pfam" id="PF05258">
    <property type="entry name" value="DciA"/>
    <property type="match status" value="1"/>
</dbReference>
<gene>
    <name evidence="1" type="ORF">NCTC10801_00808</name>
</gene>
<evidence type="ECO:0000313" key="1">
    <source>
        <dbReference type="EMBL" id="SUT89137.1"/>
    </source>
</evidence>
<keyword evidence="2" id="KW-1185">Reference proteome</keyword>